<dbReference type="InterPro" id="IPR038379">
    <property type="entry name" value="SecE_sf"/>
</dbReference>
<comment type="caution">
    <text evidence="9">Lacks conserved residue(s) required for the propagation of feature annotation.</text>
</comment>
<protein>
    <recommendedName>
        <fullName evidence="9">Protein translocase subunit SecE</fullName>
    </recommendedName>
</protein>
<sequence>MSTNTENQGNTMDTLKWGLVVLILAAAVIGNQMFDTVSVLYRVLAVVVAIGGALFIAAQTEKGKSAWAFAQESRLEVRKVVWPSRQETMQTTMIVLAVTAIVAFVIWLLDMGLVRIVNLITGV</sequence>
<evidence type="ECO:0000313" key="10">
    <source>
        <dbReference type="EMBL" id="GAA4886061.1"/>
    </source>
</evidence>
<comment type="similarity">
    <text evidence="9">Belongs to the SecE/SEC61-gamma family.</text>
</comment>
<gene>
    <name evidence="9 10" type="primary">secE</name>
    <name evidence="10" type="ORF">GCM10023333_19270</name>
</gene>
<evidence type="ECO:0000256" key="9">
    <source>
        <dbReference type="HAMAP-Rule" id="MF_00422"/>
    </source>
</evidence>
<dbReference type="Gene3D" id="1.20.5.1030">
    <property type="entry name" value="Preprotein translocase secy subunit"/>
    <property type="match status" value="1"/>
</dbReference>
<evidence type="ECO:0000256" key="4">
    <source>
        <dbReference type="ARBA" id="ARBA00022692"/>
    </source>
</evidence>
<comment type="subcellular location">
    <subcellularLocation>
        <location evidence="1">Membrane</location>
    </subcellularLocation>
</comment>
<dbReference type="HAMAP" id="MF_00422">
    <property type="entry name" value="SecE"/>
    <property type="match status" value="1"/>
</dbReference>
<keyword evidence="5 9" id="KW-0653">Protein transport</keyword>
<evidence type="ECO:0000256" key="8">
    <source>
        <dbReference type="ARBA" id="ARBA00023136"/>
    </source>
</evidence>
<dbReference type="PANTHER" id="PTHR33910:SF1">
    <property type="entry name" value="PROTEIN TRANSLOCASE SUBUNIT SECE"/>
    <property type="match status" value="1"/>
</dbReference>
<evidence type="ECO:0000256" key="2">
    <source>
        <dbReference type="ARBA" id="ARBA00022448"/>
    </source>
</evidence>
<reference evidence="11" key="1">
    <citation type="journal article" date="2019" name="Int. J. Syst. Evol. Microbiol.">
        <title>The Global Catalogue of Microorganisms (GCM) 10K type strain sequencing project: providing services to taxonomists for standard genome sequencing and annotation.</title>
        <authorList>
            <consortium name="The Broad Institute Genomics Platform"/>
            <consortium name="The Broad Institute Genome Sequencing Center for Infectious Disease"/>
            <person name="Wu L."/>
            <person name="Ma J."/>
        </authorList>
    </citation>
    <scope>NUCLEOTIDE SEQUENCE [LARGE SCALE GENOMIC DNA]</scope>
    <source>
        <strain evidence="11">JCM 18401</strain>
    </source>
</reference>
<dbReference type="RefSeq" id="WP_345335163.1">
    <property type="nucleotide sequence ID" value="NZ_BAABJZ010000062.1"/>
</dbReference>
<dbReference type="PROSITE" id="PS01067">
    <property type="entry name" value="SECE_SEC61G"/>
    <property type="match status" value="1"/>
</dbReference>
<feature type="transmembrane region" description="Helical" evidence="9">
    <location>
        <begin position="88"/>
        <end position="109"/>
    </location>
</feature>
<keyword evidence="3 9" id="KW-1003">Cell membrane</keyword>
<feature type="transmembrane region" description="Helical" evidence="9">
    <location>
        <begin position="40"/>
        <end position="58"/>
    </location>
</feature>
<accession>A0ABP9ETB4</accession>
<keyword evidence="11" id="KW-1185">Reference proteome</keyword>
<dbReference type="InterPro" id="IPR001901">
    <property type="entry name" value="Translocase_SecE/Sec61-g"/>
</dbReference>
<evidence type="ECO:0000313" key="11">
    <source>
        <dbReference type="Proteomes" id="UP001499988"/>
    </source>
</evidence>
<keyword evidence="6 9" id="KW-1133">Transmembrane helix</keyword>
<keyword evidence="2 9" id="KW-0813">Transport</keyword>
<comment type="caution">
    <text evidence="10">The sequence shown here is derived from an EMBL/GenBank/DDBJ whole genome shotgun (WGS) entry which is preliminary data.</text>
</comment>
<dbReference type="Pfam" id="PF00584">
    <property type="entry name" value="SecE"/>
    <property type="match status" value="1"/>
</dbReference>
<dbReference type="NCBIfam" id="NF004372">
    <property type="entry name" value="PRK05740.1-2"/>
    <property type="match status" value="1"/>
</dbReference>
<keyword evidence="8 9" id="KW-0472">Membrane</keyword>
<dbReference type="PRINTS" id="PR01650">
    <property type="entry name" value="SECETRNLCASE"/>
</dbReference>
<evidence type="ECO:0000256" key="5">
    <source>
        <dbReference type="ARBA" id="ARBA00022927"/>
    </source>
</evidence>
<name>A0ABP9ETB4_9GAMM</name>
<organism evidence="10 11">
    <name type="scientific">Ferrimonas pelagia</name>
    <dbReference type="NCBI Taxonomy" id="1177826"/>
    <lineage>
        <taxon>Bacteria</taxon>
        <taxon>Pseudomonadati</taxon>
        <taxon>Pseudomonadota</taxon>
        <taxon>Gammaproteobacteria</taxon>
        <taxon>Alteromonadales</taxon>
        <taxon>Ferrimonadaceae</taxon>
        <taxon>Ferrimonas</taxon>
    </lineage>
</organism>
<evidence type="ECO:0000256" key="6">
    <source>
        <dbReference type="ARBA" id="ARBA00022989"/>
    </source>
</evidence>
<evidence type="ECO:0000256" key="7">
    <source>
        <dbReference type="ARBA" id="ARBA00023010"/>
    </source>
</evidence>
<keyword evidence="7 9" id="KW-0811">Translocation</keyword>
<dbReference type="NCBIfam" id="TIGR00964">
    <property type="entry name" value="secE_bact"/>
    <property type="match status" value="1"/>
</dbReference>
<dbReference type="PANTHER" id="PTHR33910">
    <property type="entry name" value="PROTEIN TRANSLOCASE SUBUNIT SECE"/>
    <property type="match status" value="1"/>
</dbReference>
<keyword evidence="4 9" id="KW-0812">Transmembrane</keyword>
<dbReference type="EMBL" id="BAABJZ010000062">
    <property type="protein sequence ID" value="GAA4886061.1"/>
    <property type="molecule type" value="Genomic_DNA"/>
</dbReference>
<proteinExistence type="inferred from homology"/>
<evidence type="ECO:0000256" key="3">
    <source>
        <dbReference type="ARBA" id="ARBA00022475"/>
    </source>
</evidence>
<dbReference type="InterPro" id="IPR005807">
    <property type="entry name" value="SecE_bac"/>
</dbReference>
<comment type="subunit">
    <text evidence="9">Component of the Sec protein translocase complex. Heterotrimer consisting of SecY, SecE and SecG subunits. The heterotrimers can form oligomers, although 1 heterotrimer is thought to be able to translocate proteins. Interacts with the ribosome. Interacts with SecDF, and other proteins may be involved. Interacts with SecA.</text>
</comment>
<dbReference type="Proteomes" id="UP001499988">
    <property type="component" value="Unassembled WGS sequence"/>
</dbReference>
<feature type="transmembrane region" description="Helical" evidence="9">
    <location>
        <begin position="17"/>
        <end position="34"/>
    </location>
</feature>
<evidence type="ECO:0000256" key="1">
    <source>
        <dbReference type="ARBA" id="ARBA00004370"/>
    </source>
</evidence>
<comment type="function">
    <text evidence="9">Essential subunit of the Sec protein translocation channel SecYEG. Clamps together the 2 halves of SecY. May contact the channel plug during translocation.</text>
</comment>